<dbReference type="InterPro" id="IPR035899">
    <property type="entry name" value="DBL_dom_sf"/>
</dbReference>
<evidence type="ECO:0000313" key="2">
    <source>
        <dbReference type="Ensembl" id="ENSACDP00005021903.1"/>
    </source>
</evidence>
<dbReference type="Pfam" id="PF00621">
    <property type="entry name" value="RhoGEF"/>
    <property type="match status" value="1"/>
</dbReference>
<sequence length="369" mass="41874">MGAAVAQIEMYKETVNGCYCSETTMSGSPLLLMAGANTVEEQRARWERKRSRTAKELLETEHKYLEQLDLVVTFFVTILKAKGTLKPAVIETIFGPLESIYSASQVLSLHLERGNLGLGLENFCQKLELYGHYAENLEQANKTLKEQLRRNKSFRRFKKLQETRPQFQGKKLEDLLPLPLQRLHQYKHFLRDLLENTSPDSAEYQKLAKTVKSASEVSQWVQDIVRKRENSLQLLRVQKLLKGQKTQVLTPGRWYIREGWLLVVPSKGEELKRRMFFLFSDIFVATKPCHPLHLLNSNKFACTAVYPLHQCVVDKVFGHTQSQGGLLSVSIPGSSIRGSDLQSKSLAVSAAAGLRRQVVTMVNERASPS</sequence>
<dbReference type="GO" id="GO:0005886">
    <property type="term" value="C:plasma membrane"/>
    <property type="evidence" value="ECO:0007669"/>
    <property type="project" value="TreeGrafter"/>
</dbReference>
<proteinExistence type="predicted"/>
<keyword evidence="3" id="KW-1185">Reference proteome</keyword>
<organism evidence="2 3">
    <name type="scientific">Anser cygnoides</name>
    <name type="common">Swan goose</name>
    <dbReference type="NCBI Taxonomy" id="8845"/>
    <lineage>
        <taxon>Eukaryota</taxon>
        <taxon>Metazoa</taxon>
        <taxon>Chordata</taxon>
        <taxon>Craniata</taxon>
        <taxon>Vertebrata</taxon>
        <taxon>Euteleostomi</taxon>
        <taxon>Archelosauria</taxon>
        <taxon>Archosauria</taxon>
        <taxon>Dinosauria</taxon>
        <taxon>Saurischia</taxon>
        <taxon>Theropoda</taxon>
        <taxon>Coelurosauria</taxon>
        <taxon>Aves</taxon>
        <taxon>Neognathae</taxon>
        <taxon>Galloanserae</taxon>
        <taxon>Anseriformes</taxon>
        <taxon>Anatidae</taxon>
        <taxon>Anserinae</taxon>
        <taxon>Anser</taxon>
    </lineage>
</organism>
<dbReference type="Gene3D" id="1.20.900.10">
    <property type="entry name" value="Dbl homology (DH) domain"/>
    <property type="match status" value="1"/>
</dbReference>
<accession>A0A8B9EHU9</accession>
<feature type="domain" description="DH" evidence="1">
    <location>
        <begin position="49"/>
        <end position="224"/>
    </location>
</feature>
<dbReference type="GO" id="GO:0030335">
    <property type="term" value="P:positive regulation of cell migration"/>
    <property type="evidence" value="ECO:0007669"/>
    <property type="project" value="TreeGrafter"/>
</dbReference>
<reference evidence="2" key="1">
    <citation type="submission" date="2025-08" db="UniProtKB">
        <authorList>
            <consortium name="Ensembl"/>
        </authorList>
    </citation>
    <scope>IDENTIFICATION</scope>
</reference>
<dbReference type="InterPro" id="IPR000219">
    <property type="entry name" value="DH_dom"/>
</dbReference>
<dbReference type="Ensembl" id="ENSACDT00005026192.1">
    <property type="protein sequence ID" value="ENSACDP00005021903.1"/>
    <property type="gene ID" value="ENSACDG00005015858.1"/>
</dbReference>
<evidence type="ECO:0000313" key="3">
    <source>
        <dbReference type="Proteomes" id="UP000694521"/>
    </source>
</evidence>
<dbReference type="SMART" id="SM00325">
    <property type="entry name" value="RhoGEF"/>
    <property type="match status" value="1"/>
</dbReference>
<protein>
    <submittedName>
        <fullName evidence="2">Rho guanine nucleotide exchange factor 39</fullName>
    </submittedName>
</protein>
<evidence type="ECO:0000259" key="1">
    <source>
        <dbReference type="PROSITE" id="PS50010"/>
    </source>
</evidence>
<dbReference type="PROSITE" id="PS50010">
    <property type="entry name" value="DH_2"/>
    <property type="match status" value="1"/>
</dbReference>
<dbReference type="Proteomes" id="UP000694521">
    <property type="component" value="Unplaced"/>
</dbReference>
<dbReference type="SUPFAM" id="SSF50729">
    <property type="entry name" value="PH domain-like"/>
    <property type="match status" value="1"/>
</dbReference>
<dbReference type="CDD" id="cd00160">
    <property type="entry name" value="RhoGEF"/>
    <property type="match status" value="1"/>
</dbReference>
<dbReference type="InterPro" id="IPR011993">
    <property type="entry name" value="PH-like_dom_sf"/>
</dbReference>
<dbReference type="PANTHER" id="PTHR47056:SF1">
    <property type="entry name" value="RHO GUANINE NUCLEOTIDE EXCHANGE FACTOR 39"/>
    <property type="match status" value="1"/>
</dbReference>
<name>A0A8B9EHU9_ANSCY</name>
<dbReference type="SUPFAM" id="SSF48065">
    <property type="entry name" value="DBL homology domain (DH-domain)"/>
    <property type="match status" value="1"/>
</dbReference>
<dbReference type="PANTHER" id="PTHR47056">
    <property type="entry name" value="RHO GUANINE NUCLEOTIDE EXCHANGE FACTOR 39"/>
    <property type="match status" value="1"/>
</dbReference>
<dbReference type="Gene3D" id="2.30.29.30">
    <property type="entry name" value="Pleckstrin-homology domain (PH domain)/Phosphotyrosine-binding domain (PTB)"/>
    <property type="match status" value="1"/>
</dbReference>
<dbReference type="GO" id="GO:0005085">
    <property type="term" value="F:guanyl-nucleotide exchange factor activity"/>
    <property type="evidence" value="ECO:0007669"/>
    <property type="project" value="InterPro"/>
</dbReference>
<dbReference type="AlphaFoldDB" id="A0A8B9EHU9"/>
<reference evidence="2" key="2">
    <citation type="submission" date="2025-09" db="UniProtKB">
        <authorList>
            <consortium name="Ensembl"/>
        </authorList>
    </citation>
    <scope>IDENTIFICATION</scope>
</reference>
<dbReference type="InterPro" id="IPR042987">
    <property type="entry name" value="ARHGEF39"/>
</dbReference>